<accession>A0A6M3ISL5</accession>
<dbReference type="EMBL" id="MT141397">
    <property type="protein sequence ID" value="QJA60135.1"/>
    <property type="molecule type" value="Genomic_DNA"/>
</dbReference>
<organism evidence="1">
    <name type="scientific">viral metagenome</name>
    <dbReference type="NCBI Taxonomy" id="1070528"/>
    <lineage>
        <taxon>unclassified sequences</taxon>
        <taxon>metagenomes</taxon>
        <taxon>organismal metagenomes</taxon>
    </lineage>
</organism>
<reference evidence="1" key="1">
    <citation type="submission" date="2020-03" db="EMBL/GenBank/DDBJ databases">
        <title>The deep terrestrial virosphere.</title>
        <authorList>
            <person name="Holmfeldt K."/>
            <person name="Nilsson E."/>
            <person name="Simone D."/>
            <person name="Lopez-Fernandez M."/>
            <person name="Wu X."/>
            <person name="de Brujin I."/>
            <person name="Lundin D."/>
            <person name="Andersson A."/>
            <person name="Bertilsson S."/>
            <person name="Dopson M."/>
        </authorList>
    </citation>
    <scope>NUCLEOTIDE SEQUENCE</scope>
    <source>
        <strain evidence="1">MM415B01181</strain>
    </source>
</reference>
<sequence>MSRYRYFIRPMEHGLSSEAPALNLPYEISPSVENVRIDQRSVQNRPGYHTADRDLGAGKVVYGIILYQIADGTRVTLYLTGTDLLKRETATGGTWSYKTETYTTGTISSITGTAVVGSGTSWDGNVAAGDYFIMDDDHDADTELDSNWTAIAGVTDDTHLTLASSYTKNGSGYKIRKVYTMPTNERWQWAIVDDKFCFTNGNTDVQYYSGSNYASALDTTYASKARYCIEYANRLVLADSYVSSLRNPYRVTWSGEDDPTSFDPGADSSAGSADMMRTEDYITGLGRVGQEIVVYKRDSLIFGNETGVSTAPIEFPIIREGVGCIAPYSIVHVRGTNLFLGRDDFYQIDRNEAIPVGGSNISRIKHRFFDIVSDTEAYNTWGYTNHNENSVFWFANTAEGHKAFVWNYVTAEWAEHTYYHEISAGGKGAV</sequence>
<name>A0A6M3ISL5_9ZZZZ</name>
<evidence type="ECO:0000313" key="1">
    <source>
        <dbReference type="EMBL" id="QJA60135.1"/>
    </source>
</evidence>
<protein>
    <submittedName>
        <fullName evidence="1">Uncharacterized protein</fullName>
    </submittedName>
</protein>
<dbReference type="AlphaFoldDB" id="A0A6M3ISL5"/>
<gene>
    <name evidence="1" type="ORF">MM415B01181_0008</name>
</gene>
<proteinExistence type="predicted"/>